<dbReference type="InterPro" id="IPR021272">
    <property type="entry name" value="DUF2851"/>
</dbReference>
<proteinExistence type="predicted"/>
<gene>
    <name evidence="1" type="ordered locus">Aasi_0589</name>
</gene>
<dbReference type="Pfam" id="PF11013">
    <property type="entry name" value="DUF2851"/>
    <property type="match status" value="1"/>
</dbReference>
<evidence type="ECO:0000313" key="1">
    <source>
        <dbReference type="EMBL" id="ACE05990.1"/>
    </source>
</evidence>
<dbReference type="STRING" id="452471.Aasi_0589"/>
<evidence type="ECO:0008006" key="3">
    <source>
        <dbReference type="Google" id="ProtNLM"/>
    </source>
</evidence>
<dbReference type="RefSeq" id="WP_012472756.1">
    <property type="nucleotide sequence ID" value="NC_010830.1"/>
</dbReference>
<dbReference type="HOGENOM" id="CLU_044582_0_0_10"/>
<protein>
    <recommendedName>
        <fullName evidence="3">DUF2851 domain-containing protein</fullName>
    </recommendedName>
</protein>
<dbReference type="EMBL" id="CP001102">
    <property type="protein sequence ID" value="ACE05990.1"/>
    <property type="molecule type" value="Genomic_DNA"/>
</dbReference>
<keyword evidence="2" id="KW-1185">Reference proteome</keyword>
<sequence>MKIQEEYLHYIWKFQYFDKQNLTTCQGEKLIILSPGISNDHAGPDFLNAHVILNDISWHGHIELHVEASAWQAHKHHLDPAYENVILHVVWDNDKTIQHKDNTILPTLSLKNRTSPTLLQQYQELIQVPRTIPCENQIHQVADIVKTSMLDKALFQRLTNKNSLVYQLLANNQGDWEETAYQLLAYNFGFKINSAAMLELSLTLPLKIIKKHRNQPLQLEALLLGQAGLLTTNNKEIPDSYRASLVQEYTYLSHKYQLNTAKLSKIHWKFFRLRPANFPTIRISQLAQILHQQEHLLDWLIHTRPEILRNELCIIQSSYWQQHYTFEKSSTRKVPGLGVSSIENIFINTVVPLLVAYGKSHDQSSYIDGAIALLQSLPPEHNNITHKWKKLGMQVENAFDSQALIELFNNFCTQKKCLNCNIGITLLKAPLTSK</sequence>
<reference evidence="1 2" key="1">
    <citation type="journal article" date="2010" name="J. Bacteriol.">
        <title>The genome of the amoeba symbiont 'Candidatus Amoebophilus asiaticus' reveals common mechanisms for host cell interaction among amoeba-associated bacteria.</title>
        <authorList>
            <person name="Schmitz-Esser S."/>
            <person name="Tischler P."/>
            <person name="Arnold R."/>
            <person name="Montanaro J."/>
            <person name="Wagner M."/>
            <person name="Rattei T."/>
            <person name="Horn M."/>
        </authorList>
    </citation>
    <scope>NUCLEOTIDE SEQUENCE [LARGE SCALE GENOMIC DNA]</scope>
    <source>
        <strain evidence="1 2">5a2</strain>
    </source>
</reference>
<dbReference type="AlphaFoldDB" id="B3ERY8"/>
<name>B3ERY8_AMOA5</name>
<dbReference type="eggNOG" id="ENOG502Z7XW">
    <property type="taxonomic scope" value="Bacteria"/>
</dbReference>
<dbReference type="Proteomes" id="UP000001227">
    <property type="component" value="Chromosome"/>
</dbReference>
<organism evidence="1 2">
    <name type="scientific">Amoebophilus asiaticus (strain 5a2)</name>
    <dbReference type="NCBI Taxonomy" id="452471"/>
    <lineage>
        <taxon>Bacteria</taxon>
        <taxon>Pseudomonadati</taxon>
        <taxon>Bacteroidota</taxon>
        <taxon>Cytophagia</taxon>
        <taxon>Cytophagales</taxon>
        <taxon>Amoebophilaceae</taxon>
        <taxon>Candidatus Amoebophilus</taxon>
    </lineage>
</organism>
<accession>B3ERY8</accession>
<evidence type="ECO:0000313" key="2">
    <source>
        <dbReference type="Proteomes" id="UP000001227"/>
    </source>
</evidence>
<dbReference type="KEGG" id="aas:Aasi_0589"/>